<reference evidence="2 3" key="1">
    <citation type="journal article" date="2015" name="Sci. Rep.">
        <title>Genome of the facultative scuticociliatosis pathogen Pseudocohnilembus persalinus provides insight into its virulence through horizontal gene transfer.</title>
        <authorList>
            <person name="Xiong J."/>
            <person name="Wang G."/>
            <person name="Cheng J."/>
            <person name="Tian M."/>
            <person name="Pan X."/>
            <person name="Warren A."/>
            <person name="Jiang C."/>
            <person name="Yuan D."/>
            <person name="Miao W."/>
        </authorList>
    </citation>
    <scope>NUCLEOTIDE SEQUENCE [LARGE SCALE GENOMIC DNA]</scope>
    <source>
        <strain evidence="2">36N120E</strain>
    </source>
</reference>
<name>A0A0V0R3P0_PSEPJ</name>
<organism evidence="2 3">
    <name type="scientific">Pseudocohnilembus persalinus</name>
    <name type="common">Ciliate</name>
    <dbReference type="NCBI Taxonomy" id="266149"/>
    <lineage>
        <taxon>Eukaryota</taxon>
        <taxon>Sar</taxon>
        <taxon>Alveolata</taxon>
        <taxon>Ciliophora</taxon>
        <taxon>Intramacronucleata</taxon>
        <taxon>Oligohymenophorea</taxon>
        <taxon>Scuticociliatia</taxon>
        <taxon>Philasterida</taxon>
        <taxon>Pseudocohnilembidae</taxon>
        <taxon>Pseudocohnilembus</taxon>
    </lineage>
</organism>
<protein>
    <submittedName>
        <fullName evidence="2">p-loop containing nucleoside triphosphate hydrolase</fullName>
    </submittedName>
</protein>
<dbReference type="GO" id="GO:0016787">
    <property type="term" value="F:hydrolase activity"/>
    <property type="evidence" value="ECO:0007669"/>
    <property type="project" value="UniProtKB-KW"/>
</dbReference>
<dbReference type="InParanoid" id="A0A0V0R3P0"/>
<evidence type="ECO:0000313" key="2">
    <source>
        <dbReference type="EMBL" id="KRX09105.1"/>
    </source>
</evidence>
<proteinExistence type="predicted"/>
<gene>
    <name evidence="2" type="ORF">PPERSA_08821</name>
</gene>
<sequence length="510" mass="59268">MNQNLKANEIIKKIQSEQDPKKSYEYILLMLQQILLYGNACKFKQNTSSDKTTLLVIGDVGNGKSILSNLLLHYYSLLIKKIPYDKKKNGYFLSKQQIESVTKAMKQIYYHQLQIIDSPGSNDPNKQLTDAKISEMTCEHLSKIIYEEGLTGIIQCVMLNRSTEIQKCFLKNMSQILLSLTLSYPESDNTKCPRINVVFTGVTFTKHLDERSNDNEFGFCSDDWPAEKIVDNYVDKSQLIQSYKQLVLECIVEDCGLEFGFQNDQFKIQKLQQKIDILLQPSNFYAYDLYILKKQKPNCPEQKEIERLIKDNMSHKLWQVINQNDASVSPVYQSTQNRKAIDHLIQQLIQNCQQQLQFGQETFKKACNGQKESQFINDSIAQVNDIKQKYNCMINNCPQALLKTHIFLVTLFKEQLSQLSMMIQSIVNEQIGQYNSEMMQNHPNQVKEMDAKLKKSQAESEKSLKKLKEENQQQKQEFDNKVAKVYKEIKQQEEALKKEQKQSSNNMKNK</sequence>
<dbReference type="Gene3D" id="3.40.50.300">
    <property type="entry name" value="P-loop containing nucleotide triphosphate hydrolases"/>
    <property type="match status" value="1"/>
</dbReference>
<dbReference type="InterPro" id="IPR027417">
    <property type="entry name" value="P-loop_NTPase"/>
</dbReference>
<dbReference type="SUPFAM" id="SSF52540">
    <property type="entry name" value="P-loop containing nucleoside triphosphate hydrolases"/>
    <property type="match status" value="1"/>
</dbReference>
<comment type="caution">
    <text evidence="2">The sequence shown here is derived from an EMBL/GenBank/DDBJ whole genome shotgun (WGS) entry which is preliminary data.</text>
</comment>
<feature type="region of interest" description="Disordered" evidence="1">
    <location>
        <begin position="454"/>
        <end position="479"/>
    </location>
</feature>
<evidence type="ECO:0000313" key="3">
    <source>
        <dbReference type="Proteomes" id="UP000054937"/>
    </source>
</evidence>
<keyword evidence="3" id="KW-1185">Reference proteome</keyword>
<dbReference type="AlphaFoldDB" id="A0A0V0R3P0"/>
<dbReference type="EMBL" id="LDAU01000054">
    <property type="protein sequence ID" value="KRX09105.1"/>
    <property type="molecule type" value="Genomic_DNA"/>
</dbReference>
<accession>A0A0V0R3P0</accession>
<dbReference type="Proteomes" id="UP000054937">
    <property type="component" value="Unassembled WGS sequence"/>
</dbReference>
<dbReference type="OrthoDB" id="8954335at2759"/>
<keyword evidence="2" id="KW-0378">Hydrolase</keyword>
<evidence type="ECO:0000256" key="1">
    <source>
        <dbReference type="SAM" id="MobiDB-lite"/>
    </source>
</evidence>